<feature type="binding site" evidence="5">
    <location>
        <begin position="193"/>
        <end position="199"/>
    </location>
    <ligand>
        <name>2-oxoglutarate</name>
        <dbReference type="ChEBI" id="CHEBI:16810"/>
    </ligand>
</feature>
<organism evidence="8 9">
    <name type="scientific">Rubellimicrobium thermophilum DSM 16684</name>
    <dbReference type="NCBI Taxonomy" id="1123069"/>
    <lineage>
        <taxon>Bacteria</taxon>
        <taxon>Pseudomonadati</taxon>
        <taxon>Pseudomonadota</taxon>
        <taxon>Alphaproteobacteria</taxon>
        <taxon>Rhodobacterales</taxon>
        <taxon>Roseobacteraceae</taxon>
        <taxon>Rubellimicrobium</taxon>
    </lineage>
</organism>
<feature type="binding site" evidence="6">
    <location>
        <position position="175"/>
    </location>
    <ligand>
        <name>Fe cation</name>
        <dbReference type="ChEBI" id="CHEBI:24875"/>
        <note>catalytic</note>
    </ligand>
</feature>
<evidence type="ECO:0000256" key="2">
    <source>
        <dbReference type="ARBA" id="ARBA00022964"/>
    </source>
</evidence>
<reference evidence="8 9" key="1">
    <citation type="journal article" date="2013" name="Stand. Genomic Sci.">
        <title>Genome sequence of the reddish-pigmented Rubellimicrobium thermophilum type strain (DSM 16684(T)), a member of the Roseobacter clade.</title>
        <authorList>
            <person name="Fiebig A."/>
            <person name="Riedel T."/>
            <person name="Gronow S."/>
            <person name="Petersen J."/>
            <person name="Klenk H.P."/>
            <person name="Goker M."/>
        </authorList>
    </citation>
    <scope>NUCLEOTIDE SEQUENCE [LARGE SCALE GENOMIC DNA]</scope>
    <source>
        <strain evidence="8 9">DSM 16684</strain>
    </source>
</reference>
<dbReference type="SUPFAM" id="SSF51197">
    <property type="entry name" value="Clavaminate synthase-like"/>
    <property type="match status" value="1"/>
</dbReference>
<keyword evidence="4 6" id="KW-0408">Iron</keyword>
<dbReference type="InterPro" id="IPR005123">
    <property type="entry name" value="Oxoglu/Fe-dep_dioxygenase_dom"/>
</dbReference>
<dbReference type="GO" id="GO:0005737">
    <property type="term" value="C:cytoplasm"/>
    <property type="evidence" value="ECO:0007669"/>
    <property type="project" value="TreeGrafter"/>
</dbReference>
<dbReference type="InterPro" id="IPR004574">
    <property type="entry name" value="Alkb"/>
</dbReference>
<keyword evidence="2" id="KW-0223">Dioxygenase</keyword>
<evidence type="ECO:0000259" key="7">
    <source>
        <dbReference type="PROSITE" id="PS51471"/>
    </source>
</evidence>
<dbReference type="InterPro" id="IPR027450">
    <property type="entry name" value="AlkB-like"/>
</dbReference>
<name>S9QXY1_9RHOB</name>
<evidence type="ECO:0000256" key="6">
    <source>
        <dbReference type="PIRSR" id="PIRSR604574-2"/>
    </source>
</evidence>
<gene>
    <name evidence="8" type="ORF">ruthe_02183</name>
</gene>
<dbReference type="AlphaFoldDB" id="S9QXY1"/>
<dbReference type="Pfam" id="PF13532">
    <property type="entry name" value="2OG-FeII_Oxy_2"/>
    <property type="match status" value="1"/>
</dbReference>
<feature type="binding site" evidence="6">
    <location>
        <position position="119"/>
    </location>
    <ligand>
        <name>Fe cation</name>
        <dbReference type="ChEBI" id="CHEBI:24875"/>
        <note>catalytic</note>
    </ligand>
</feature>
<feature type="binding site" evidence="5">
    <location>
        <position position="149"/>
    </location>
    <ligand>
        <name>substrate</name>
    </ligand>
</feature>
<proteinExistence type="predicted"/>
<keyword evidence="1 6" id="KW-0479">Metal-binding</keyword>
<comment type="caution">
    <text evidence="8">The sequence shown here is derived from an EMBL/GenBank/DDBJ whole genome shotgun (WGS) entry which is preliminary data.</text>
</comment>
<feature type="binding site" evidence="6">
    <location>
        <position position="121"/>
    </location>
    <ligand>
        <name>Fe cation</name>
        <dbReference type="ChEBI" id="CHEBI:24875"/>
        <note>catalytic</note>
    </ligand>
</feature>
<feature type="binding site" evidence="5">
    <location>
        <begin position="108"/>
        <end position="110"/>
    </location>
    <ligand>
        <name>2-oxoglutarate</name>
        <dbReference type="ChEBI" id="CHEBI:16810"/>
    </ligand>
</feature>
<dbReference type="OrthoDB" id="9796932at2"/>
<keyword evidence="9" id="KW-1185">Reference proteome</keyword>
<evidence type="ECO:0000256" key="1">
    <source>
        <dbReference type="ARBA" id="ARBA00022723"/>
    </source>
</evidence>
<dbReference type="Proteomes" id="UP000015346">
    <property type="component" value="Unassembled WGS sequence"/>
</dbReference>
<feature type="binding site" evidence="5">
    <location>
        <begin position="68"/>
        <end position="70"/>
    </location>
    <ligand>
        <name>substrate</name>
    </ligand>
</feature>
<dbReference type="RefSeq" id="WP_021098266.1">
    <property type="nucleotide sequence ID" value="NZ_KE557322.1"/>
</dbReference>
<comment type="cofactor">
    <cofactor evidence="6">
        <name>Fe(2+)</name>
        <dbReference type="ChEBI" id="CHEBI:29033"/>
    </cofactor>
    <text evidence="6">Binds 1 Fe(2+) ion per subunit.</text>
</comment>
<accession>S9QXY1</accession>
<feature type="domain" description="Fe2OG dioxygenase" evidence="7">
    <location>
        <begin position="101"/>
        <end position="202"/>
    </location>
</feature>
<dbReference type="GO" id="GO:0035513">
    <property type="term" value="P:oxidative RNA demethylation"/>
    <property type="evidence" value="ECO:0007669"/>
    <property type="project" value="TreeGrafter"/>
</dbReference>
<evidence type="ECO:0000256" key="4">
    <source>
        <dbReference type="ARBA" id="ARBA00023004"/>
    </source>
</evidence>
<dbReference type="EMBL" id="AOLV01000024">
    <property type="protein sequence ID" value="EPX84503.1"/>
    <property type="molecule type" value="Genomic_DNA"/>
</dbReference>
<dbReference type="GO" id="GO:0008198">
    <property type="term" value="F:ferrous iron binding"/>
    <property type="evidence" value="ECO:0007669"/>
    <property type="project" value="TreeGrafter"/>
</dbReference>
<dbReference type="EC" id="1.14.11.-" evidence="8"/>
<dbReference type="STRING" id="1123069.ruthe_02183"/>
<evidence type="ECO:0000256" key="5">
    <source>
        <dbReference type="PIRSR" id="PIRSR604574-1"/>
    </source>
</evidence>
<dbReference type="PROSITE" id="PS51471">
    <property type="entry name" value="FE2OG_OXY"/>
    <property type="match status" value="1"/>
</dbReference>
<evidence type="ECO:0000313" key="9">
    <source>
        <dbReference type="Proteomes" id="UP000015346"/>
    </source>
</evidence>
<dbReference type="HOGENOM" id="CLU_039677_1_0_5"/>
<dbReference type="PANTHER" id="PTHR16557">
    <property type="entry name" value="ALKYLATED DNA REPAIR PROTEIN ALKB-RELATED"/>
    <property type="match status" value="1"/>
</dbReference>
<feature type="binding site" evidence="5">
    <location>
        <position position="61"/>
    </location>
    <ligand>
        <name>substrate</name>
    </ligand>
</feature>
<dbReference type="PANTHER" id="PTHR16557:SF2">
    <property type="entry name" value="NUCLEIC ACID DIOXYGENASE ALKBH1"/>
    <property type="match status" value="1"/>
</dbReference>
<keyword evidence="3 8" id="KW-0560">Oxidoreductase</keyword>
<dbReference type="InterPro" id="IPR037151">
    <property type="entry name" value="AlkB-like_sf"/>
</dbReference>
<dbReference type="Gene3D" id="2.60.120.590">
    <property type="entry name" value="Alpha-ketoglutarate-dependent dioxygenase AlkB-like"/>
    <property type="match status" value="1"/>
</dbReference>
<evidence type="ECO:0000313" key="8">
    <source>
        <dbReference type="EMBL" id="EPX84503.1"/>
    </source>
</evidence>
<dbReference type="GO" id="GO:0035515">
    <property type="term" value="F:oxidative RNA demethylase activity"/>
    <property type="evidence" value="ECO:0007669"/>
    <property type="project" value="TreeGrafter"/>
</dbReference>
<dbReference type="PATRIC" id="fig|1123069.3.peg.2156"/>
<sequence length="202" mass="21758">MSSPLDLRGVTIWPGFLSRAEQEAMLADLLTVMAIAPPIRPVTRWGRPMSVAMTSCGRLGWVSDRRGYRYEPHHPETGRPWPAIPDSLQAVWHALAPAAREPESALVNLYREGARMGLHQDRDEADLTQPVVSISLGDAALFRVGGTARGGPTASIWLHSGDVCVIGGAARLAFHGIDRIRAGSSDLLPGGGRINVTLRVVT</sequence>
<protein>
    <submittedName>
        <fullName evidence="8">Alkylated DNA repair protein</fullName>
        <ecNumber evidence="8">1.14.11.-</ecNumber>
    </submittedName>
</protein>
<dbReference type="GO" id="GO:0035516">
    <property type="term" value="F:broad specificity oxidative DNA demethylase activity"/>
    <property type="evidence" value="ECO:0007669"/>
    <property type="project" value="TreeGrafter"/>
</dbReference>
<feature type="binding site" evidence="5">
    <location>
        <position position="123"/>
    </location>
    <ligand>
        <name>substrate</name>
    </ligand>
</feature>
<evidence type="ECO:0000256" key="3">
    <source>
        <dbReference type="ARBA" id="ARBA00023002"/>
    </source>
</evidence>